<dbReference type="PROSITE" id="PS00745">
    <property type="entry name" value="RF_PROK_I"/>
    <property type="match status" value="1"/>
</dbReference>
<evidence type="ECO:0000259" key="9">
    <source>
        <dbReference type="PROSITE" id="PS00745"/>
    </source>
</evidence>
<dbReference type="EMBL" id="JAATJL010000001">
    <property type="protein sequence ID" value="NJC22891.1"/>
    <property type="molecule type" value="Genomic_DNA"/>
</dbReference>
<evidence type="ECO:0000256" key="6">
    <source>
        <dbReference type="HAMAP-Rule" id="MF_00094"/>
    </source>
</evidence>
<organism evidence="10 11">
    <name type="scientific">Arthrobacter pigmenti</name>
    <dbReference type="NCBI Taxonomy" id="271432"/>
    <lineage>
        <taxon>Bacteria</taxon>
        <taxon>Bacillati</taxon>
        <taxon>Actinomycetota</taxon>
        <taxon>Actinomycetes</taxon>
        <taxon>Micrococcales</taxon>
        <taxon>Micrococcaceae</taxon>
        <taxon>Arthrobacter</taxon>
    </lineage>
</organism>
<evidence type="ECO:0000256" key="3">
    <source>
        <dbReference type="ARBA" id="ARBA00022481"/>
    </source>
</evidence>
<dbReference type="InterPro" id="IPR045853">
    <property type="entry name" value="Pep_chain_release_fac_I_sf"/>
</dbReference>
<dbReference type="SUPFAM" id="SSF75620">
    <property type="entry name" value="Release factor"/>
    <property type="match status" value="1"/>
</dbReference>
<keyword evidence="3 6" id="KW-0488">Methylation</keyword>
<evidence type="ECO:0000313" key="10">
    <source>
        <dbReference type="EMBL" id="NJC22891.1"/>
    </source>
</evidence>
<comment type="caution">
    <text evidence="10">The sequence shown here is derived from an EMBL/GenBank/DDBJ whole genome shotgun (WGS) entry which is preliminary data.</text>
</comment>
<accession>A0A846RXF6</accession>
<dbReference type="FunFam" id="3.30.160.20:FF:000004">
    <property type="entry name" value="Peptide chain release factor 1"/>
    <property type="match status" value="1"/>
</dbReference>
<protein>
    <recommendedName>
        <fullName evidence="6 7">Peptide chain release factor 2</fullName>
        <shortName evidence="6">RF-2</shortName>
    </recommendedName>
</protein>
<dbReference type="InterPro" id="IPR000352">
    <property type="entry name" value="Pep_chain_release_fac_I"/>
</dbReference>
<keyword evidence="11" id="KW-1185">Reference proteome</keyword>
<keyword evidence="4 6" id="KW-0963">Cytoplasm</keyword>
<dbReference type="PANTHER" id="PTHR43116:SF3">
    <property type="entry name" value="CLASS I PEPTIDE CHAIN RELEASE FACTOR"/>
    <property type="match status" value="1"/>
</dbReference>
<keyword evidence="8" id="KW-0175">Coiled coil</keyword>
<dbReference type="Gene3D" id="3.30.160.20">
    <property type="match status" value="1"/>
</dbReference>
<dbReference type="Gene3D" id="1.20.58.410">
    <property type="entry name" value="Release factor"/>
    <property type="match status" value="1"/>
</dbReference>
<evidence type="ECO:0000256" key="7">
    <source>
        <dbReference type="NCBIfam" id="TIGR00020"/>
    </source>
</evidence>
<dbReference type="GO" id="GO:0005737">
    <property type="term" value="C:cytoplasm"/>
    <property type="evidence" value="ECO:0007669"/>
    <property type="project" value="UniProtKB-SubCell"/>
</dbReference>
<dbReference type="HAMAP" id="MF_00094">
    <property type="entry name" value="Rel_fac_2"/>
    <property type="match status" value="1"/>
</dbReference>
<keyword evidence="5 6" id="KW-0648">Protein biosynthesis</keyword>
<gene>
    <name evidence="6" type="primary">prfB</name>
    <name evidence="10" type="ORF">BJ994_001967</name>
</gene>
<comment type="subcellular location">
    <subcellularLocation>
        <location evidence="6">Cytoplasm</location>
    </subcellularLocation>
</comment>
<dbReference type="SMART" id="SM00937">
    <property type="entry name" value="PCRF"/>
    <property type="match status" value="1"/>
</dbReference>
<dbReference type="NCBIfam" id="TIGR00020">
    <property type="entry name" value="prfB"/>
    <property type="match status" value="1"/>
</dbReference>
<evidence type="ECO:0000256" key="2">
    <source>
        <dbReference type="ARBA" id="ARBA00010835"/>
    </source>
</evidence>
<evidence type="ECO:0000256" key="1">
    <source>
        <dbReference type="ARBA" id="ARBA00002613"/>
    </source>
</evidence>
<reference evidence="10 11" key="1">
    <citation type="submission" date="2020-03" db="EMBL/GenBank/DDBJ databases">
        <title>Sequencing the genomes of 1000 actinobacteria strains.</title>
        <authorList>
            <person name="Klenk H.-P."/>
        </authorList>
    </citation>
    <scope>NUCLEOTIDE SEQUENCE [LARGE SCALE GENOMIC DNA]</scope>
    <source>
        <strain evidence="10 11">DSM 16403</strain>
    </source>
</reference>
<dbReference type="InterPro" id="IPR005139">
    <property type="entry name" value="PCRF"/>
</dbReference>
<dbReference type="GO" id="GO:0016149">
    <property type="term" value="F:translation release factor activity, codon specific"/>
    <property type="evidence" value="ECO:0007669"/>
    <property type="project" value="UniProtKB-UniRule"/>
</dbReference>
<evidence type="ECO:0000256" key="5">
    <source>
        <dbReference type="ARBA" id="ARBA00022917"/>
    </source>
</evidence>
<dbReference type="Proteomes" id="UP000547458">
    <property type="component" value="Unassembled WGS sequence"/>
</dbReference>
<evidence type="ECO:0000256" key="4">
    <source>
        <dbReference type="ARBA" id="ARBA00022490"/>
    </source>
</evidence>
<comment type="PTM">
    <text evidence="6">Methylated by PrmC. Methylation increases the termination efficiency of RF2.</text>
</comment>
<evidence type="ECO:0000313" key="11">
    <source>
        <dbReference type="Proteomes" id="UP000547458"/>
    </source>
</evidence>
<feature type="domain" description="Prokaryotic-type class I peptide chain release factors" evidence="9">
    <location>
        <begin position="244"/>
        <end position="260"/>
    </location>
</feature>
<dbReference type="Pfam" id="PF00472">
    <property type="entry name" value="RF-1"/>
    <property type="match status" value="1"/>
</dbReference>
<dbReference type="InterPro" id="IPR004374">
    <property type="entry name" value="PrfB"/>
</dbReference>
<name>A0A846RXF6_9MICC</name>
<sequence length="371" mass="41194">MADIDFSAEIRALRAKYESIEAVSDVEGIRAEIAELSEQAGVPNLWDDPAAAQQITSRLSHKQSALERLERLTARIDDLEVLVELAQDEDDEDSRTESVRELTSLSKALDELEVVTLLAGEWDEREAVVSIRSGAGGVDAADFAEMLLRMYLRWAERRGYPTQVLDTSYAEEAGLKSATFEVKAPYAFGTLSVEAGTHRLVRISPFDNQGRRQTSFAAVEVIPLIEQTDSIEIPDNEIRVDVFRSSGPGGQSVNTTDSAVRLTHIPTGIVVSMQNEKSQIQNRAAALRVLQSRLLLLKKEQEDAEKKALAGDVKASWGDQMRSYVLNPYQMVKDLRTEHEVGNPSAVFDGEIDDFIDAGIRWRANTRNSEN</sequence>
<dbReference type="Pfam" id="PF03462">
    <property type="entry name" value="PCRF"/>
    <property type="match status" value="1"/>
</dbReference>
<dbReference type="Gene3D" id="3.30.70.1660">
    <property type="match status" value="1"/>
</dbReference>
<comment type="function">
    <text evidence="1 6">Peptide chain release factor 2 directs the termination of translation in response to the peptide chain termination codons UGA and UAA.</text>
</comment>
<dbReference type="PANTHER" id="PTHR43116">
    <property type="entry name" value="PEPTIDE CHAIN RELEASE FACTOR 2"/>
    <property type="match status" value="1"/>
</dbReference>
<dbReference type="AlphaFoldDB" id="A0A846RXF6"/>
<comment type="similarity">
    <text evidence="2 6">Belongs to the prokaryotic/mitochondrial release factor family.</text>
</comment>
<feature type="coiled-coil region" evidence="8">
    <location>
        <begin position="52"/>
        <end position="89"/>
    </location>
</feature>
<proteinExistence type="inferred from homology"/>
<dbReference type="RefSeq" id="WP_167993746.1">
    <property type="nucleotide sequence ID" value="NZ_JAATJL010000001.1"/>
</dbReference>
<feature type="modified residue" description="N5-methylglutamine" evidence="6">
    <location>
        <position position="251"/>
    </location>
</feature>
<evidence type="ECO:0000256" key="8">
    <source>
        <dbReference type="SAM" id="Coils"/>
    </source>
</evidence>